<evidence type="ECO:0000313" key="3">
    <source>
        <dbReference type="Proteomes" id="UP000036951"/>
    </source>
</evidence>
<proteinExistence type="predicted"/>
<dbReference type="OrthoDB" id="596512at2"/>
<evidence type="ECO:0008006" key="4">
    <source>
        <dbReference type="Google" id="ProtNLM"/>
    </source>
</evidence>
<dbReference type="RefSeq" id="WP_053399239.1">
    <property type="nucleotide sequence ID" value="NZ_LFQU01000048.1"/>
</dbReference>
<feature type="chain" id="PRO_5034720354" description="Capsule assembly Wzi family protein" evidence="1">
    <location>
        <begin position="21"/>
        <end position="488"/>
    </location>
</feature>
<sequence>MKSLKLLLLLSMLPFAAAFAGGDTLRYKLETSANVSTGAYAPMWFTANRYGLSGVEPCSGYLRAGVDYAGKLGADWRLEAGLDLAGAVNQTSDFVVQQAFVDVSWRNITLSIGSKEREAFPLDKNMGLSSGMMVEGPGARPVPQVRLEVKEYQNLPYTKGWVAAKFHFGYGWLTDGDWRSDFVKPGETFTRGVIYHSKSAMLRVGNPKKIPVTMEIGMIEAAQFGGSKWRKNDDGTTTCVAKMPGGIKEYLKAIIPIQESTLQNVEGNHVGSWNFALNYTAPTWKLRCYYEHYFDDHSQLTWQYGRWKDGHIGVELTLPENPFVSTLLWEGLCTTDQTGPLLYDGVGGSFHEIQMSGGDNYYNHDYNWQHWGMGMGHPFLPGPIYNADGTNMFRSNRVKVHHIGIGGNPSDEWSYRLLLSYMRHWGTYKVPLDRMMRQGSTLAEVAYSPRKAAGWNFRLACGYDKGSYIGDSMGCMITITKTGVLWSR</sequence>
<dbReference type="Gene3D" id="2.40.160.130">
    <property type="entry name" value="Capsule assembly protein Wzi"/>
    <property type="match status" value="1"/>
</dbReference>
<dbReference type="Proteomes" id="UP000036951">
    <property type="component" value="Unassembled WGS sequence"/>
</dbReference>
<organism evidence="2 3">
    <name type="scientific">Xylanibacter rarus</name>
    <dbReference type="NCBI Taxonomy" id="1676614"/>
    <lineage>
        <taxon>Bacteria</taxon>
        <taxon>Pseudomonadati</taxon>
        <taxon>Bacteroidota</taxon>
        <taxon>Bacteroidia</taxon>
        <taxon>Bacteroidales</taxon>
        <taxon>Prevotellaceae</taxon>
        <taxon>Xylanibacter</taxon>
    </lineage>
</organism>
<reference evidence="2 3" key="1">
    <citation type="submission" date="2015-06" db="EMBL/GenBank/DDBJ databases">
        <title>Prevotella sp. 109, sp. nov., a novel member of the family Prevotellaceae isolated from human faeces.</title>
        <authorList>
            <person name="Shkoporov A.N."/>
            <person name="Chaplin A.V."/>
            <person name="Kafarskaia L.I."/>
            <person name="Efimov B.A."/>
        </authorList>
    </citation>
    <scope>NUCLEOTIDE SEQUENCE [LARGE SCALE GENOMIC DNA]</scope>
    <source>
        <strain evidence="2 3">109</strain>
    </source>
</reference>
<keyword evidence="1" id="KW-0732">Signal</keyword>
<comment type="caution">
    <text evidence="2">The sequence shown here is derived from an EMBL/GenBank/DDBJ whole genome shotgun (WGS) entry which is preliminary data.</text>
</comment>
<feature type="signal peptide" evidence="1">
    <location>
        <begin position="1"/>
        <end position="20"/>
    </location>
</feature>
<gene>
    <name evidence="2" type="ORF">ACU52_14000</name>
</gene>
<evidence type="ECO:0000313" key="2">
    <source>
        <dbReference type="EMBL" id="KOO66063.1"/>
    </source>
</evidence>
<dbReference type="AlphaFoldDB" id="A0A8E1UQL9"/>
<protein>
    <recommendedName>
        <fullName evidence="4">Capsule assembly Wzi family protein</fullName>
    </recommendedName>
</protein>
<evidence type="ECO:0000256" key="1">
    <source>
        <dbReference type="SAM" id="SignalP"/>
    </source>
</evidence>
<keyword evidence="3" id="KW-1185">Reference proteome</keyword>
<accession>A0A8E1UQL9</accession>
<name>A0A8E1UQL9_9BACT</name>
<dbReference type="EMBL" id="LFQU01000048">
    <property type="protein sequence ID" value="KOO66063.1"/>
    <property type="molecule type" value="Genomic_DNA"/>
</dbReference>
<dbReference type="InterPro" id="IPR038636">
    <property type="entry name" value="Wzi_sf"/>
</dbReference>